<dbReference type="PANTHER" id="PTHR11373:SF40">
    <property type="entry name" value="DEOXYGUANOSINETRIPHOSPHATE TRIPHOSPHOHYDROLASE-LIKE PROTEIN 2"/>
    <property type="match status" value="1"/>
</dbReference>
<evidence type="ECO:0000256" key="1">
    <source>
        <dbReference type="ARBA" id="ARBA00022801"/>
    </source>
</evidence>
<dbReference type="Gene3D" id="1.10.3550.10">
    <property type="entry name" value="eoxyguanosinetriphosphate triphosphohydrolase domain-like"/>
    <property type="match status" value="1"/>
</dbReference>
<feature type="domain" description="HD" evidence="2">
    <location>
        <begin position="60"/>
        <end position="189"/>
    </location>
</feature>
<evidence type="ECO:0000313" key="4">
    <source>
        <dbReference type="Proteomes" id="UP000282002"/>
    </source>
</evidence>
<dbReference type="GO" id="GO:0008832">
    <property type="term" value="F:dGTPase activity"/>
    <property type="evidence" value="ECO:0007669"/>
    <property type="project" value="TreeGrafter"/>
</dbReference>
<protein>
    <submittedName>
        <fullName evidence="3">DNTP triphosphohydrolase</fullName>
    </submittedName>
</protein>
<evidence type="ECO:0000259" key="2">
    <source>
        <dbReference type="PROSITE" id="PS51831"/>
    </source>
</evidence>
<organism evidence="3 4">
    <name type="scientific">Tabrizicola piscis</name>
    <dbReference type="NCBI Taxonomy" id="2494374"/>
    <lineage>
        <taxon>Bacteria</taxon>
        <taxon>Pseudomonadati</taxon>
        <taxon>Pseudomonadota</taxon>
        <taxon>Alphaproteobacteria</taxon>
        <taxon>Rhodobacterales</taxon>
        <taxon>Paracoccaceae</taxon>
        <taxon>Tabrizicola</taxon>
    </lineage>
</organism>
<dbReference type="InterPro" id="IPR050135">
    <property type="entry name" value="dGTPase-like"/>
</dbReference>
<dbReference type="Gene3D" id="1.10.3410.10">
    <property type="entry name" value="putative deoxyguanosinetriphosphate triphosphohydrolase like domain"/>
    <property type="match status" value="1"/>
</dbReference>
<dbReference type="PANTHER" id="PTHR11373">
    <property type="entry name" value="DEOXYNUCLEOSIDE TRIPHOSPHATE TRIPHOSPHOHYDROLASE"/>
    <property type="match status" value="1"/>
</dbReference>
<dbReference type="SMART" id="SM00471">
    <property type="entry name" value="HDc"/>
    <property type="match status" value="1"/>
</dbReference>
<dbReference type="OrthoDB" id="9803619at2"/>
<sequence length="442" mass="48993">MEWSKLLNGSRLNEADYEEQPHRPSYVRDLDRIVFSAPFRRLANKTQVHPLHDHDHIHHRLIHSVETGSVGRSLGMQIGHWLEQNGQIPSGGKHTVSGVVQSACLAHDIGNPPFGHSGEAAIGSWFQERFITPSGLFTEMDKILRSEFEEFEGNAQGFRIIANTEMYRGAGGMRLTKSVLGAFSKYPVSAHVKASVDENYCGTKKFGFFMSEAPVFTSVAADLGLIEQKAKSGSWWRRHPLVFLVEAADDICYNILDIEDACTAGDLSFETVKGALAPIAGSNTFLDGKSEEEQVSYLRAKGIGTAIDACVEAFKENYQDIMSGTFTSSLIESSTKAQDFQNLKDMARRQIFKAKRKTELEVSGRNVLHRVLTGVYPIYEALGKVGWDAERLQGYNPQLVRALGLELRGVTDAYSALHSLTDYVSGMTDRYTVKIARMVSGT</sequence>
<dbReference type="Proteomes" id="UP000282002">
    <property type="component" value="Chromosome"/>
</dbReference>
<keyword evidence="1 3" id="KW-0378">Hydrolase</keyword>
<dbReference type="InterPro" id="IPR003607">
    <property type="entry name" value="HD/PDEase_dom"/>
</dbReference>
<dbReference type="SUPFAM" id="SSF109604">
    <property type="entry name" value="HD-domain/PDEase-like"/>
    <property type="match status" value="1"/>
</dbReference>
<dbReference type="EMBL" id="CP034328">
    <property type="protein sequence ID" value="AZL61213.1"/>
    <property type="molecule type" value="Genomic_DNA"/>
</dbReference>
<dbReference type="KEGG" id="taw:EI545_15215"/>
<dbReference type="NCBIfam" id="TIGR01353">
    <property type="entry name" value="dGTP_triPase"/>
    <property type="match status" value="1"/>
</dbReference>
<reference evidence="3 4" key="1">
    <citation type="submission" date="2018-12" db="EMBL/GenBank/DDBJ databases">
        <title>Complete genome sequencing of Tabrizicola sp. K13M18.</title>
        <authorList>
            <person name="Bae J.-W."/>
        </authorList>
    </citation>
    <scope>NUCLEOTIDE SEQUENCE [LARGE SCALE GENOMIC DNA]</scope>
    <source>
        <strain evidence="3 4">K13M18</strain>
    </source>
</reference>
<dbReference type="Pfam" id="PF01966">
    <property type="entry name" value="HD"/>
    <property type="match status" value="1"/>
</dbReference>
<evidence type="ECO:0000313" key="3">
    <source>
        <dbReference type="EMBL" id="AZL61213.1"/>
    </source>
</evidence>
<dbReference type="InterPro" id="IPR006261">
    <property type="entry name" value="dGTPase"/>
</dbReference>
<dbReference type="Gene3D" id="1.10.3210.10">
    <property type="entry name" value="Hypothetical protein af1432"/>
    <property type="match status" value="1"/>
</dbReference>
<proteinExistence type="predicted"/>
<dbReference type="InterPro" id="IPR027432">
    <property type="entry name" value="dGTP_triphosphohydrolase_C"/>
</dbReference>
<name>A0A3S8UC59_9RHOB</name>
<dbReference type="InterPro" id="IPR023293">
    <property type="entry name" value="dGTP_triP_hydro_central_sf"/>
</dbReference>
<dbReference type="AlphaFoldDB" id="A0A3S8UC59"/>
<gene>
    <name evidence="3" type="primary">dgt</name>
    <name evidence="3" type="ORF">EI545_15215</name>
</gene>
<keyword evidence="4" id="KW-1185">Reference proteome</keyword>
<accession>A0A3S8UC59</accession>
<dbReference type="GO" id="GO:0006203">
    <property type="term" value="P:dGTP catabolic process"/>
    <property type="evidence" value="ECO:0007669"/>
    <property type="project" value="TreeGrafter"/>
</dbReference>
<dbReference type="PROSITE" id="PS51831">
    <property type="entry name" value="HD"/>
    <property type="match status" value="1"/>
</dbReference>
<dbReference type="InterPro" id="IPR006674">
    <property type="entry name" value="HD_domain"/>
</dbReference>